<dbReference type="PANTHER" id="PTHR14493:SF123">
    <property type="entry name" value="ZINC FINGER CCCH DOMAIN-CONTAINING PROTEIN 67"/>
    <property type="match status" value="1"/>
</dbReference>
<feature type="domain" description="AtC3H23-like CCCH zinc finger" evidence="6">
    <location>
        <begin position="1"/>
        <end position="30"/>
    </location>
</feature>
<keyword evidence="1" id="KW-0479">Metal-binding</keyword>
<accession>A0A1D6LDV6</accession>
<evidence type="ECO:0000259" key="6">
    <source>
        <dbReference type="Pfam" id="PF25512"/>
    </source>
</evidence>
<dbReference type="GO" id="GO:0008270">
    <property type="term" value="F:zinc ion binding"/>
    <property type="evidence" value="ECO:0007669"/>
    <property type="project" value="UniProtKB-KW"/>
</dbReference>
<evidence type="ECO:0000256" key="5">
    <source>
        <dbReference type="SAM" id="MobiDB-lite"/>
    </source>
</evidence>
<dbReference type="STRING" id="4577.A0A1D6LDV6"/>
<feature type="compositionally biased region" description="Pro residues" evidence="5">
    <location>
        <begin position="87"/>
        <end position="105"/>
    </location>
</feature>
<organism evidence="7">
    <name type="scientific">Zea mays</name>
    <name type="common">Maize</name>
    <dbReference type="NCBI Taxonomy" id="4577"/>
    <lineage>
        <taxon>Eukaryota</taxon>
        <taxon>Viridiplantae</taxon>
        <taxon>Streptophyta</taxon>
        <taxon>Embryophyta</taxon>
        <taxon>Tracheophyta</taxon>
        <taxon>Spermatophyta</taxon>
        <taxon>Magnoliopsida</taxon>
        <taxon>Liliopsida</taxon>
        <taxon>Poales</taxon>
        <taxon>Poaceae</taxon>
        <taxon>PACMAD clade</taxon>
        <taxon>Panicoideae</taxon>
        <taxon>Andropogonodae</taxon>
        <taxon>Andropogoneae</taxon>
        <taxon>Tripsacinae</taxon>
        <taxon>Zea</taxon>
    </lineage>
</organism>
<dbReference type="PANTHER" id="PTHR14493">
    <property type="entry name" value="UNKEMPT FAMILY MEMBER"/>
    <property type="match status" value="1"/>
</dbReference>
<dbReference type="InterPro" id="IPR045234">
    <property type="entry name" value="Unkempt-like"/>
</dbReference>
<evidence type="ECO:0000256" key="1">
    <source>
        <dbReference type="ARBA" id="ARBA00022723"/>
    </source>
</evidence>
<dbReference type="InParanoid" id="A0A1D6LDV6"/>
<proteinExistence type="predicted"/>
<keyword evidence="2" id="KW-0863">Zinc-finger</keyword>
<evidence type="ECO:0000256" key="3">
    <source>
        <dbReference type="ARBA" id="ARBA00022833"/>
    </source>
</evidence>
<name>A0A1D6LDV6_MAIZE</name>
<dbReference type="AlphaFoldDB" id="A0A1D6LDV6"/>
<sequence length="155" mass="16971">MYSFKVRACSRAYSHDWTECPFIHPGENVRQRDPRKFLQERSPLASNAKIKIDDMDTGRRAATNFVKKCLRCGEVGELEHERVLQRPLPPPPARPATAAAPPPQPSSSSPRGAVAAKAGAGMEQDHLVVERHDLAPSAAAAEAEFGLVVHGKRRS</sequence>
<evidence type="ECO:0000313" key="7">
    <source>
        <dbReference type="EMBL" id="AQK78176.1"/>
    </source>
</evidence>
<protein>
    <submittedName>
        <fullName evidence="7">Zinc finger CCCH domain-containing protein 30</fullName>
    </submittedName>
</protein>
<dbReference type="SMR" id="A0A1D6LDV6"/>
<dbReference type="EMBL" id="CM000782">
    <property type="protein sequence ID" value="AQK78176.1"/>
    <property type="molecule type" value="Genomic_DNA"/>
</dbReference>
<evidence type="ECO:0000256" key="2">
    <source>
        <dbReference type="ARBA" id="ARBA00022771"/>
    </source>
</evidence>
<feature type="region of interest" description="Disordered" evidence="5">
    <location>
        <begin position="81"/>
        <end position="124"/>
    </location>
</feature>
<keyword evidence="3" id="KW-0862">Zinc</keyword>
<evidence type="ECO:0000256" key="4">
    <source>
        <dbReference type="ARBA" id="ARBA00023125"/>
    </source>
</evidence>
<gene>
    <name evidence="7" type="ORF">ZEAMMB73_Zm00001d035042</name>
</gene>
<dbReference type="GO" id="GO:0003677">
    <property type="term" value="F:DNA binding"/>
    <property type="evidence" value="ECO:0007669"/>
    <property type="project" value="UniProtKB-KW"/>
</dbReference>
<dbReference type="InterPro" id="IPR057444">
    <property type="entry name" value="Znf-CCCH_AtC3H23-like"/>
</dbReference>
<reference evidence="7" key="1">
    <citation type="submission" date="2015-12" db="EMBL/GenBank/DDBJ databases">
        <title>Update maize B73 reference genome by single molecule sequencing technologies.</title>
        <authorList>
            <consortium name="Maize Genome Sequencing Project"/>
            <person name="Ware D."/>
        </authorList>
    </citation>
    <scope>NUCLEOTIDE SEQUENCE</scope>
    <source>
        <tissue evidence="7">Seedling</tissue>
    </source>
</reference>
<keyword evidence="4" id="KW-0238">DNA-binding</keyword>
<dbReference type="Pfam" id="PF25512">
    <property type="entry name" value="zf-CCCH_AtC3H23"/>
    <property type="match status" value="1"/>
</dbReference>